<reference evidence="1 2" key="1">
    <citation type="submission" date="2023-01" db="EMBL/GenBank/DDBJ databases">
        <title>Complete genome sequence of Marinomonas pontica strain 200518_36.</title>
        <authorList>
            <person name="Ueki S."/>
            <person name="Gajardo G."/>
            <person name="Maruyama F."/>
        </authorList>
    </citation>
    <scope>NUCLEOTIDE SEQUENCE [LARGE SCALE GENOMIC DNA]</scope>
    <source>
        <strain evidence="1 2">200518_36</strain>
    </source>
</reference>
<dbReference type="RefSeq" id="WP_265727235.1">
    <property type="nucleotide sequence ID" value="NZ_AP027271.1"/>
</dbReference>
<organism evidence="1 2">
    <name type="scientific">Marinomonas pontica</name>
    <dbReference type="NCBI Taxonomy" id="264739"/>
    <lineage>
        <taxon>Bacteria</taxon>
        <taxon>Pseudomonadati</taxon>
        <taxon>Pseudomonadota</taxon>
        <taxon>Gammaproteobacteria</taxon>
        <taxon>Oceanospirillales</taxon>
        <taxon>Oceanospirillaceae</taxon>
        <taxon>Marinomonas</taxon>
    </lineage>
</organism>
<dbReference type="InterPro" id="IPR058227">
    <property type="entry name" value="RSP_7527-like"/>
</dbReference>
<proteinExistence type="predicted"/>
<keyword evidence="2" id="KW-1185">Reference proteome</keyword>
<dbReference type="Proteomes" id="UP001307608">
    <property type="component" value="Chromosome"/>
</dbReference>
<evidence type="ECO:0000313" key="2">
    <source>
        <dbReference type="Proteomes" id="UP001307608"/>
    </source>
</evidence>
<name>A0ABM8FJ41_9GAMM</name>
<dbReference type="EMBL" id="AP027271">
    <property type="protein sequence ID" value="BDX04071.1"/>
    <property type="molecule type" value="Genomic_DNA"/>
</dbReference>
<dbReference type="NCBIfam" id="NF046098">
    <property type="entry name" value="RSP_7527_fam"/>
    <property type="match status" value="1"/>
</dbReference>
<gene>
    <name evidence="1" type="ORF">MACH16_28190</name>
</gene>
<protein>
    <submittedName>
        <fullName evidence="1">Uncharacterized protein</fullName>
    </submittedName>
</protein>
<evidence type="ECO:0000313" key="1">
    <source>
        <dbReference type="EMBL" id="BDX04071.1"/>
    </source>
</evidence>
<accession>A0ABM8FJ41</accession>
<sequence length="60" mass="6920">MKNDLKYDAFGNLDADYYVEKAYELRREYYAEIAKKMTASVKAFFANLSASRSLKSASQH</sequence>